<sequence length="89" mass="9155">MRGRSAAGSPAAAICCAAARGSRQIRVSWLRVTWSVGSKQRRGGSRRPGAAAAAAYRAAAAFRKLQAGFLPRLSPGPHPPRPVGCCLGG</sequence>
<dbReference type="Proteomes" id="UP001652640">
    <property type="component" value="Chromosome 21"/>
</dbReference>
<keyword evidence="1" id="KW-1185">Reference proteome</keyword>
<evidence type="ECO:0000313" key="1">
    <source>
        <dbReference type="Proteomes" id="UP001652640"/>
    </source>
</evidence>
<accession>A0ABM4GXQ8</accession>
<gene>
    <name evidence="2" type="primary">SMIM14</name>
</gene>
<protein>
    <submittedName>
        <fullName evidence="2">Small integral membrane protein 14 isoform X2</fullName>
    </submittedName>
</protein>
<organism evidence="1 2">
    <name type="scientific">Odocoileus virginianus</name>
    <name type="common">White-tailed deer</name>
    <dbReference type="NCBI Taxonomy" id="9874"/>
    <lineage>
        <taxon>Eukaryota</taxon>
        <taxon>Metazoa</taxon>
        <taxon>Chordata</taxon>
        <taxon>Craniata</taxon>
        <taxon>Vertebrata</taxon>
        <taxon>Euteleostomi</taxon>
        <taxon>Mammalia</taxon>
        <taxon>Eutheria</taxon>
        <taxon>Laurasiatheria</taxon>
        <taxon>Artiodactyla</taxon>
        <taxon>Ruminantia</taxon>
        <taxon>Pecora</taxon>
        <taxon>Cervidae</taxon>
        <taxon>Odocoileinae</taxon>
        <taxon>Odocoileus</taxon>
    </lineage>
</organism>
<reference evidence="1" key="1">
    <citation type="journal article" date="2022" name="J. Hered.">
        <title>A De Novo Chromosome-Level Genome Assembly of the White-Tailed Deer, Odocoileus Virginianus.</title>
        <authorList>
            <person name="London E.W."/>
            <person name="Roca A.L."/>
            <person name="Novakofski J.E."/>
            <person name="Mateus-Pinilla N.E."/>
        </authorList>
    </citation>
    <scope>NUCLEOTIDE SEQUENCE [LARGE SCALE GENOMIC DNA]</scope>
</reference>
<reference evidence="2" key="2">
    <citation type="submission" date="2025-08" db="UniProtKB">
        <authorList>
            <consortium name="RefSeq"/>
        </authorList>
    </citation>
    <scope>IDENTIFICATION</scope>
    <source>
        <tissue evidence="2">Tongue muscle</tissue>
    </source>
</reference>
<dbReference type="RefSeq" id="XP_070308106.1">
    <property type="nucleotide sequence ID" value="XM_070452005.1"/>
</dbReference>
<proteinExistence type="predicted"/>
<dbReference type="GeneID" id="110128267"/>
<evidence type="ECO:0000313" key="2">
    <source>
        <dbReference type="RefSeq" id="XP_070308106.1"/>
    </source>
</evidence>
<name>A0ABM4GXQ8_ODOVR</name>